<evidence type="ECO:0000313" key="1">
    <source>
        <dbReference type="EMBL" id="ETO10012.1"/>
    </source>
</evidence>
<proteinExistence type="predicted"/>
<evidence type="ECO:0000313" key="2">
    <source>
        <dbReference type="Proteomes" id="UP000023152"/>
    </source>
</evidence>
<dbReference type="Proteomes" id="UP000023152">
    <property type="component" value="Unassembled WGS sequence"/>
</dbReference>
<accession>X6M960</accession>
<dbReference type="EMBL" id="ASPP01023728">
    <property type="protein sequence ID" value="ETO10012.1"/>
    <property type="molecule type" value="Genomic_DNA"/>
</dbReference>
<protein>
    <submittedName>
        <fullName evidence="1">Uncharacterized protein</fullName>
    </submittedName>
</protein>
<dbReference type="AlphaFoldDB" id="X6M960"/>
<gene>
    <name evidence="1" type="ORF">RFI_27368</name>
</gene>
<reference evidence="1 2" key="1">
    <citation type="journal article" date="2013" name="Curr. Biol.">
        <title>The Genome of the Foraminiferan Reticulomyxa filosa.</title>
        <authorList>
            <person name="Glockner G."/>
            <person name="Hulsmann N."/>
            <person name="Schleicher M."/>
            <person name="Noegel A.A."/>
            <person name="Eichinger L."/>
            <person name="Gallinger C."/>
            <person name="Pawlowski J."/>
            <person name="Sierra R."/>
            <person name="Euteneuer U."/>
            <person name="Pillet L."/>
            <person name="Moustafa A."/>
            <person name="Platzer M."/>
            <person name="Groth M."/>
            <person name="Szafranski K."/>
            <person name="Schliwa M."/>
        </authorList>
    </citation>
    <scope>NUCLEOTIDE SEQUENCE [LARGE SCALE GENOMIC DNA]</scope>
</reference>
<sequence>MQQKKKKKILQGLVRDRLHLVTLHQTYANEENWNEYSNTVSEYLPLLVRTWYLKKERENALKQLRKHQIETSKQALDLLKDCLDTLAIKYPPCNALDDEEDEKKTEETSSVISYFFGDNRPTSFDAVVVSELIALNCCKLPTIYVKDSSVINNQKYQKLFQYAERVFLHCCSSMNKKLKKDKFNHIMHAGQQTRKLPSFPFSQGSKSFTGFSKLFGADKYGSGKLSDDSQTSLLFLLGSVTAVAIYWKCFQPLSNSGSKSSSK</sequence>
<name>X6M960_RETFI</name>
<comment type="caution">
    <text evidence="1">The sequence shown here is derived from an EMBL/GenBank/DDBJ whole genome shotgun (WGS) entry which is preliminary data.</text>
</comment>
<keyword evidence="2" id="KW-1185">Reference proteome</keyword>
<organism evidence="1 2">
    <name type="scientific">Reticulomyxa filosa</name>
    <dbReference type="NCBI Taxonomy" id="46433"/>
    <lineage>
        <taxon>Eukaryota</taxon>
        <taxon>Sar</taxon>
        <taxon>Rhizaria</taxon>
        <taxon>Retaria</taxon>
        <taxon>Foraminifera</taxon>
        <taxon>Monothalamids</taxon>
        <taxon>Reticulomyxidae</taxon>
        <taxon>Reticulomyxa</taxon>
    </lineage>
</organism>